<keyword evidence="7" id="KW-0269">Exonuclease</keyword>
<evidence type="ECO:0000256" key="9">
    <source>
        <dbReference type="ARBA" id="ARBA00023125"/>
    </source>
</evidence>
<dbReference type="SUPFAM" id="SSF52540">
    <property type="entry name" value="P-loop containing nucleoside triphosphate hydrolases"/>
    <property type="match status" value="1"/>
</dbReference>
<dbReference type="Proteomes" id="UP001596507">
    <property type="component" value="Unassembled WGS sequence"/>
</dbReference>
<evidence type="ECO:0000256" key="4">
    <source>
        <dbReference type="ARBA" id="ARBA00022763"/>
    </source>
</evidence>
<dbReference type="SUPFAM" id="SSF52980">
    <property type="entry name" value="Restriction endonuclease-like"/>
    <property type="match status" value="1"/>
</dbReference>
<evidence type="ECO:0000256" key="5">
    <source>
        <dbReference type="ARBA" id="ARBA00022801"/>
    </source>
</evidence>
<evidence type="ECO:0000256" key="6">
    <source>
        <dbReference type="ARBA" id="ARBA00022806"/>
    </source>
</evidence>
<comment type="caution">
    <text evidence="18">The sequence shown here is derived from an EMBL/GenBank/DDBJ whole genome shotgun (WGS) entry which is preliminary data.</text>
</comment>
<proteinExistence type="inferred from homology"/>
<keyword evidence="9" id="KW-0238">DNA-binding</keyword>
<sequence length="1021" mass="108938">MEDWDAAQRAVIELPHAASAVVVGAPGTGKTAVALERVRTLIAAGVDPDAIVVLTPSRQTATALRDRLSLTIARATSGAPARSIASFAFQLVRAGAVADGREPPQLLTGADEDQLIADLLAGDVEDEQSGESRWPEWLTPQIRATKGFRTEVRAFLAECTALGIPPAQLTQWGAQRDLAVWTALASFSSEYIQVRDDMRGAHRDAAGLVREAVAIVRAGLPGAQLLDEMAVLIVDDAQELTLGGVELVEACAARGVAVLALGDPDVGAGSFRGATPENFARLAAALGTPHVLSTAHRGSAAQVDLVRRLTQHIGAVGVVAHRQRPTGAQPDASVQALVARSAAEECDAIARLLRERRLHDGVPWGDLAVIAHDTRQVQTLEAELSARDVPARTAGPGSPLGVLAPARDLVRVVELAAADEWSADELSDLLVGSYGRLDAIGLRRLRSALRHAELSAGGERSGRELLVDAMRTPLELDLLDTREARRAGVLARTLHEVSRLLAEGATAHEVLWVVWERSGLERVWSDLAAGRGPLADQAGRDLDAVVALFQSAKRFVERTLDPDPRAFVRSILDSDVADDRLDAVLPDDAARILTPASALGVQFDTVVIAGLQDGVWPNTRLRGSLLETWRLADAAAGRDEPAALDRRRSAMHDELRLLVRAVSRASARVVMTAVDDDDTGPSVFAEFFPDPQAPTAEHPLSLRGLVAQHRRALTTGADAVFAAGQLALLADAAIPGAAPEQWYGVTAPSARGPLRDLEVADIRVSPSRLHALEECELNWVIADLGGDASNTSAGLGTIIHAALEHADGADEAALWAAVESRWGELSFESGWREEAQRATARDLVRRLHAYLRDFDRDGGTLIGAEPHFEVPVPLPGEPAHPHGVVLSGYIDRVELAPDGTVVIVDLKTGKREPQRDQGVVDNPQLAAYQLAFESGAIPEAAGHPPGGAKLLVLRPTSRVDYVTPRQPPFDDETRTAFHDRIAAAVEVMRGTTFAAPYEEHCRDEHSYGLCRIHTIGAVSAS</sequence>
<dbReference type="Pfam" id="PF00580">
    <property type="entry name" value="UvrD-helicase"/>
    <property type="match status" value="1"/>
</dbReference>
<dbReference type="InterPro" id="IPR014017">
    <property type="entry name" value="DNA_helicase_UvrD-like_C"/>
</dbReference>
<dbReference type="InterPro" id="IPR038726">
    <property type="entry name" value="PDDEXK_AddAB-type"/>
</dbReference>
<evidence type="ECO:0000313" key="19">
    <source>
        <dbReference type="Proteomes" id="UP001596507"/>
    </source>
</evidence>
<dbReference type="PANTHER" id="PTHR11070">
    <property type="entry name" value="UVRD / RECB / PCRA DNA HELICASE FAMILY MEMBER"/>
    <property type="match status" value="1"/>
</dbReference>
<feature type="binding site" evidence="15">
    <location>
        <begin position="24"/>
        <end position="31"/>
    </location>
    <ligand>
        <name>ATP</name>
        <dbReference type="ChEBI" id="CHEBI:30616"/>
    </ligand>
</feature>
<dbReference type="Gene3D" id="3.40.50.300">
    <property type="entry name" value="P-loop containing nucleotide triphosphate hydrolases"/>
    <property type="match status" value="3"/>
</dbReference>
<evidence type="ECO:0000256" key="12">
    <source>
        <dbReference type="ARBA" id="ARBA00034617"/>
    </source>
</evidence>
<evidence type="ECO:0000256" key="8">
    <source>
        <dbReference type="ARBA" id="ARBA00022840"/>
    </source>
</evidence>
<evidence type="ECO:0000256" key="3">
    <source>
        <dbReference type="ARBA" id="ARBA00022741"/>
    </source>
</evidence>
<organism evidence="18 19">
    <name type="scientific">Microbacterium fluvii</name>
    <dbReference type="NCBI Taxonomy" id="415215"/>
    <lineage>
        <taxon>Bacteria</taxon>
        <taxon>Bacillati</taxon>
        <taxon>Actinomycetota</taxon>
        <taxon>Actinomycetes</taxon>
        <taxon>Micrococcales</taxon>
        <taxon>Microbacteriaceae</taxon>
        <taxon>Microbacterium</taxon>
    </lineage>
</organism>
<evidence type="ECO:0000256" key="7">
    <source>
        <dbReference type="ARBA" id="ARBA00022839"/>
    </source>
</evidence>
<keyword evidence="11" id="KW-0413">Isomerase</keyword>
<dbReference type="PROSITE" id="PS51217">
    <property type="entry name" value="UVRD_HELICASE_CTER"/>
    <property type="match status" value="1"/>
</dbReference>
<gene>
    <name evidence="18" type="ORF">ACFQRL_06510</name>
</gene>
<evidence type="ECO:0000256" key="13">
    <source>
        <dbReference type="ARBA" id="ARBA00034808"/>
    </source>
</evidence>
<dbReference type="Gene3D" id="3.90.320.10">
    <property type="match status" value="1"/>
</dbReference>
<comment type="catalytic activity">
    <reaction evidence="14">
        <text>ATP + H2O = ADP + phosphate + H(+)</text>
        <dbReference type="Rhea" id="RHEA:13065"/>
        <dbReference type="ChEBI" id="CHEBI:15377"/>
        <dbReference type="ChEBI" id="CHEBI:15378"/>
        <dbReference type="ChEBI" id="CHEBI:30616"/>
        <dbReference type="ChEBI" id="CHEBI:43474"/>
        <dbReference type="ChEBI" id="CHEBI:456216"/>
        <dbReference type="EC" id="5.6.2.4"/>
    </reaction>
</comment>
<keyword evidence="3 15" id="KW-0547">Nucleotide-binding</keyword>
<dbReference type="InterPro" id="IPR014016">
    <property type="entry name" value="UvrD-like_ATP-bd"/>
</dbReference>
<feature type="domain" description="UvrD-like helicase ATP-binding" evidence="16">
    <location>
        <begin position="3"/>
        <end position="299"/>
    </location>
</feature>
<protein>
    <recommendedName>
        <fullName evidence="13">DNA 3'-5' helicase</fullName>
        <ecNumber evidence="13">5.6.2.4</ecNumber>
    </recommendedName>
</protein>
<dbReference type="EC" id="5.6.2.4" evidence="13"/>
<keyword evidence="5 15" id="KW-0378">Hydrolase</keyword>
<reference evidence="19" key="1">
    <citation type="journal article" date="2019" name="Int. J. Syst. Evol. Microbiol.">
        <title>The Global Catalogue of Microorganisms (GCM) 10K type strain sequencing project: providing services to taxonomists for standard genome sequencing and annotation.</title>
        <authorList>
            <consortium name="The Broad Institute Genomics Platform"/>
            <consortium name="The Broad Institute Genome Sequencing Center for Infectious Disease"/>
            <person name="Wu L."/>
            <person name="Ma J."/>
        </authorList>
    </citation>
    <scope>NUCLEOTIDE SEQUENCE [LARGE SCALE GENOMIC DNA]</scope>
    <source>
        <strain evidence="19">CGMCC 1.15772</strain>
    </source>
</reference>
<dbReference type="RefSeq" id="WP_262873493.1">
    <property type="nucleotide sequence ID" value="NZ_BAABKW010000002.1"/>
</dbReference>
<evidence type="ECO:0000256" key="11">
    <source>
        <dbReference type="ARBA" id="ARBA00023235"/>
    </source>
</evidence>
<name>A0ABW2HBA0_9MICO</name>
<evidence type="ECO:0000256" key="1">
    <source>
        <dbReference type="ARBA" id="ARBA00009922"/>
    </source>
</evidence>
<evidence type="ECO:0000259" key="17">
    <source>
        <dbReference type="PROSITE" id="PS51217"/>
    </source>
</evidence>
<keyword evidence="2" id="KW-0540">Nuclease</keyword>
<dbReference type="Gene3D" id="1.10.10.160">
    <property type="match status" value="1"/>
</dbReference>
<comment type="similarity">
    <text evidence="1">Belongs to the helicase family. UvrD subfamily.</text>
</comment>
<feature type="domain" description="UvrD-like helicase C-terminal" evidence="17">
    <location>
        <begin position="300"/>
        <end position="600"/>
    </location>
</feature>
<keyword evidence="19" id="KW-1185">Reference proteome</keyword>
<keyword evidence="6 15" id="KW-0347">Helicase</keyword>
<dbReference type="InterPro" id="IPR000212">
    <property type="entry name" value="DNA_helicase_UvrD/REP"/>
</dbReference>
<evidence type="ECO:0000256" key="14">
    <source>
        <dbReference type="ARBA" id="ARBA00048988"/>
    </source>
</evidence>
<keyword evidence="4" id="KW-0227">DNA damage</keyword>
<comment type="catalytic activity">
    <reaction evidence="12">
        <text>Couples ATP hydrolysis with the unwinding of duplex DNA by translocating in the 3'-5' direction.</text>
        <dbReference type="EC" id="5.6.2.4"/>
    </reaction>
</comment>
<evidence type="ECO:0000313" key="18">
    <source>
        <dbReference type="EMBL" id="MFC7268603.1"/>
    </source>
</evidence>
<dbReference type="InterPro" id="IPR011335">
    <property type="entry name" value="Restrct_endonuc-II-like"/>
</dbReference>
<evidence type="ECO:0000256" key="2">
    <source>
        <dbReference type="ARBA" id="ARBA00022722"/>
    </source>
</evidence>
<evidence type="ECO:0000256" key="15">
    <source>
        <dbReference type="PROSITE-ProRule" id="PRU00560"/>
    </source>
</evidence>
<accession>A0ABW2HBA0</accession>
<keyword evidence="10" id="KW-0234">DNA repair</keyword>
<dbReference type="PANTHER" id="PTHR11070:SF59">
    <property type="entry name" value="DNA 3'-5' HELICASE"/>
    <property type="match status" value="1"/>
</dbReference>
<dbReference type="PROSITE" id="PS51198">
    <property type="entry name" value="UVRD_HELICASE_ATP_BIND"/>
    <property type="match status" value="1"/>
</dbReference>
<evidence type="ECO:0000259" key="16">
    <source>
        <dbReference type="PROSITE" id="PS51198"/>
    </source>
</evidence>
<keyword evidence="8 15" id="KW-0067">ATP-binding</keyword>
<dbReference type="EMBL" id="JBHTBE010000001">
    <property type="protein sequence ID" value="MFC7268603.1"/>
    <property type="molecule type" value="Genomic_DNA"/>
</dbReference>
<dbReference type="InterPro" id="IPR011604">
    <property type="entry name" value="PDDEXK-like_dom_sf"/>
</dbReference>
<dbReference type="InterPro" id="IPR013986">
    <property type="entry name" value="DExx_box_DNA_helicase_dom_sf"/>
</dbReference>
<dbReference type="InterPro" id="IPR027417">
    <property type="entry name" value="P-loop_NTPase"/>
</dbReference>
<evidence type="ECO:0000256" key="10">
    <source>
        <dbReference type="ARBA" id="ARBA00023204"/>
    </source>
</evidence>
<dbReference type="Pfam" id="PF12705">
    <property type="entry name" value="PDDEXK_1"/>
    <property type="match status" value="1"/>
</dbReference>